<evidence type="ECO:0000256" key="2">
    <source>
        <dbReference type="ARBA" id="ARBA00022679"/>
    </source>
</evidence>
<dbReference type="GO" id="GO:0032259">
    <property type="term" value="P:methylation"/>
    <property type="evidence" value="ECO:0007669"/>
    <property type="project" value="UniProtKB-KW"/>
</dbReference>
<dbReference type="EMBL" id="BAABKP010000002">
    <property type="protein sequence ID" value="GAA4795410.1"/>
    <property type="molecule type" value="Genomic_DNA"/>
</dbReference>
<keyword evidence="1 4" id="KW-0489">Methyltransferase</keyword>
<evidence type="ECO:0000313" key="5">
    <source>
        <dbReference type="Proteomes" id="UP001500187"/>
    </source>
</evidence>
<dbReference type="Pfam" id="PF05175">
    <property type="entry name" value="MTS"/>
    <property type="match status" value="1"/>
</dbReference>
<keyword evidence="2" id="KW-0808">Transferase</keyword>
<comment type="caution">
    <text evidence="4">The sequence shown here is derived from an EMBL/GenBank/DDBJ whole genome shotgun (WGS) entry which is preliminary data.</text>
</comment>
<dbReference type="InterPro" id="IPR046977">
    <property type="entry name" value="RsmC/RlmG"/>
</dbReference>
<dbReference type="RefSeq" id="WP_345445880.1">
    <property type="nucleotide sequence ID" value="NZ_BAABKP010000002.1"/>
</dbReference>
<dbReference type="Proteomes" id="UP001500187">
    <property type="component" value="Unassembled WGS sequence"/>
</dbReference>
<accession>A0ABP9BJX8</accession>
<dbReference type="SUPFAM" id="SSF53335">
    <property type="entry name" value="S-adenosyl-L-methionine-dependent methyltransferases"/>
    <property type="match status" value="1"/>
</dbReference>
<dbReference type="PANTHER" id="PTHR47816:SF4">
    <property type="entry name" value="RIBOSOMAL RNA SMALL SUBUNIT METHYLTRANSFERASE C"/>
    <property type="match status" value="1"/>
</dbReference>
<feature type="domain" description="Methyltransferase small" evidence="3">
    <location>
        <begin position="29"/>
        <end position="195"/>
    </location>
</feature>
<dbReference type="CDD" id="cd02440">
    <property type="entry name" value="AdoMet_MTases"/>
    <property type="match status" value="1"/>
</dbReference>
<name>A0ABP9BJX8_9MICC</name>
<evidence type="ECO:0000259" key="3">
    <source>
        <dbReference type="Pfam" id="PF05175"/>
    </source>
</evidence>
<keyword evidence="5" id="KW-1185">Reference proteome</keyword>
<evidence type="ECO:0000256" key="1">
    <source>
        <dbReference type="ARBA" id="ARBA00022603"/>
    </source>
</evidence>
<gene>
    <name evidence="4" type="ORF">GCM10023352_13290</name>
</gene>
<reference evidence="5" key="1">
    <citation type="journal article" date="2019" name="Int. J. Syst. Evol. Microbiol.">
        <title>The Global Catalogue of Microorganisms (GCM) 10K type strain sequencing project: providing services to taxonomists for standard genome sequencing and annotation.</title>
        <authorList>
            <consortium name="The Broad Institute Genomics Platform"/>
            <consortium name="The Broad Institute Genome Sequencing Center for Infectious Disease"/>
            <person name="Wu L."/>
            <person name="Ma J."/>
        </authorList>
    </citation>
    <scope>NUCLEOTIDE SEQUENCE [LARGE SCALE GENOMIC DNA]</scope>
    <source>
        <strain evidence="5">JCM 18541</strain>
    </source>
</reference>
<evidence type="ECO:0000313" key="4">
    <source>
        <dbReference type="EMBL" id="GAA4795410.1"/>
    </source>
</evidence>
<proteinExistence type="predicted"/>
<sequence>MSSAHYFSENPTGDFTPKPLSVELAGQKVTVMTAGGIFSPGGVDKGTKILLDEAPEPTGHHLLDIGCGWGPITLTLAMRAPAAAVYGVDVNSRSAQLTEMNAAKLGLSNVTVGSPESLPEDLTFDTIWSNPPIRVGKEVLHDIMHRWLPRLSPGGSAYLVVQKNLGSDSLQKWLSAQFPALEVSRYATSKGFRILQVHNPAE</sequence>
<dbReference type="InterPro" id="IPR007848">
    <property type="entry name" value="Small_mtfrase_dom"/>
</dbReference>
<protein>
    <submittedName>
        <fullName evidence="4">Methyltransferase</fullName>
    </submittedName>
</protein>
<dbReference type="GO" id="GO:0008168">
    <property type="term" value="F:methyltransferase activity"/>
    <property type="evidence" value="ECO:0007669"/>
    <property type="project" value="UniProtKB-KW"/>
</dbReference>
<organism evidence="4 5">
    <name type="scientific">Rothia endophytica</name>
    <dbReference type="NCBI Taxonomy" id="1324766"/>
    <lineage>
        <taxon>Bacteria</taxon>
        <taxon>Bacillati</taxon>
        <taxon>Actinomycetota</taxon>
        <taxon>Actinomycetes</taxon>
        <taxon>Micrococcales</taxon>
        <taxon>Micrococcaceae</taxon>
        <taxon>Rothia</taxon>
    </lineage>
</organism>
<dbReference type="Gene3D" id="3.40.50.150">
    <property type="entry name" value="Vaccinia Virus protein VP39"/>
    <property type="match status" value="1"/>
</dbReference>
<dbReference type="PANTHER" id="PTHR47816">
    <property type="entry name" value="RIBOSOMAL RNA SMALL SUBUNIT METHYLTRANSFERASE C"/>
    <property type="match status" value="1"/>
</dbReference>
<dbReference type="InterPro" id="IPR029063">
    <property type="entry name" value="SAM-dependent_MTases_sf"/>
</dbReference>